<dbReference type="InterPro" id="IPR050445">
    <property type="entry name" value="Bact_polysacc_biosynth/exp"/>
</dbReference>
<sequence length="210" mass="21493">MDTAAVLKAIASRWLIVAGLAVAAATVVGILTMLRPPVYVATAEGVVSVSSPQTRPSWALGNGAQYIAERMTSYAQLGTTTPVLLPVYTRLGVRDTASVGIASEPVPNQAILRISVTSSDPSQAAHVADAVLQELGSNITRIENGNVVVTPVTPATTPSVPANRRVALNAAVAASGGLLVGAFGAVGLQVLSDRRSGRHRAGLVDQDTHG</sequence>
<protein>
    <recommendedName>
        <fullName evidence="4">Capsular polysaccharide biosynthesis protein</fullName>
    </recommendedName>
</protein>
<dbReference type="PANTHER" id="PTHR32309">
    <property type="entry name" value="TYROSINE-PROTEIN KINASE"/>
    <property type="match status" value="1"/>
</dbReference>
<dbReference type="EMBL" id="AP022596">
    <property type="protein sequence ID" value="BBY63360.1"/>
    <property type="molecule type" value="Genomic_DNA"/>
</dbReference>
<dbReference type="GO" id="GO:0004713">
    <property type="term" value="F:protein tyrosine kinase activity"/>
    <property type="evidence" value="ECO:0007669"/>
    <property type="project" value="TreeGrafter"/>
</dbReference>
<feature type="transmembrane region" description="Helical" evidence="1">
    <location>
        <begin position="12"/>
        <end position="34"/>
    </location>
</feature>
<accession>A0A7I7T331</accession>
<reference evidence="2 3" key="1">
    <citation type="journal article" date="2019" name="Emerg. Microbes Infect.">
        <title>Comprehensive subspecies identification of 175 nontuberculous mycobacteria species based on 7547 genomic profiles.</title>
        <authorList>
            <person name="Matsumoto Y."/>
            <person name="Kinjo T."/>
            <person name="Motooka D."/>
            <person name="Nabeya D."/>
            <person name="Jung N."/>
            <person name="Uechi K."/>
            <person name="Horii T."/>
            <person name="Iida T."/>
            <person name="Fujita J."/>
            <person name="Nakamura S."/>
        </authorList>
    </citation>
    <scope>NUCLEOTIDE SEQUENCE [LARGE SCALE GENOMIC DNA]</scope>
    <source>
        <strain evidence="2 3">JCM 30396</strain>
    </source>
</reference>
<organism evidence="2 3">
    <name type="scientific">Mycolicibacterium helvum</name>
    <dbReference type="NCBI Taxonomy" id="1534349"/>
    <lineage>
        <taxon>Bacteria</taxon>
        <taxon>Bacillati</taxon>
        <taxon>Actinomycetota</taxon>
        <taxon>Actinomycetes</taxon>
        <taxon>Mycobacteriales</taxon>
        <taxon>Mycobacteriaceae</taxon>
        <taxon>Mycolicibacterium</taxon>
    </lineage>
</organism>
<dbReference type="AlphaFoldDB" id="A0A7I7T331"/>
<evidence type="ECO:0000313" key="2">
    <source>
        <dbReference type="EMBL" id="BBY63360.1"/>
    </source>
</evidence>
<keyword evidence="1" id="KW-0472">Membrane</keyword>
<keyword evidence="1" id="KW-0812">Transmembrane</keyword>
<name>A0A7I7T331_9MYCO</name>
<dbReference type="PANTHER" id="PTHR32309:SF13">
    <property type="entry name" value="FERRIC ENTEROBACTIN TRANSPORT PROTEIN FEPE"/>
    <property type="match status" value="1"/>
</dbReference>
<keyword evidence="3" id="KW-1185">Reference proteome</keyword>
<dbReference type="KEGG" id="mhev:MHEL_16030"/>
<dbReference type="Proteomes" id="UP000467148">
    <property type="component" value="Chromosome"/>
</dbReference>
<dbReference type="GO" id="GO:0005886">
    <property type="term" value="C:plasma membrane"/>
    <property type="evidence" value="ECO:0007669"/>
    <property type="project" value="TreeGrafter"/>
</dbReference>
<keyword evidence="1" id="KW-1133">Transmembrane helix</keyword>
<feature type="transmembrane region" description="Helical" evidence="1">
    <location>
        <begin position="166"/>
        <end position="191"/>
    </location>
</feature>
<evidence type="ECO:0000313" key="3">
    <source>
        <dbReference type="Proteomes" id="UP000467148"/>
    </source>
</evidence>
<dbReference type="RefSeq" id="WP_163747030.1">
    <property type="nucleotide sequence ID" value="NZ_AP022596.1"/>
</dbReference>
<gene>
    <name evidence="2" type="ORF">MHEL_16030</name>
</gene>
<evidence type="ECO:0000256" key="1">
    <source>
        <dbReference type="SAM" id="Phobius"/>
    </source>
</evidence>
<evidence type="ECO:0008006" key="4">
    <source>
        <dbReference type="Google" id="ProtNLM"/>
    </source>
</evidence>
<proteinExistence type="predicted"/>